<sequence length="263" mass="29517">MDPPMSGAECSSDCTVRHMNDQYEPSTKKPATNVLGKDVILDTPRIVDMGHGDIALQANGTVFITHKHILCKFSHFETMLQNAGSHESTGLDPSIILHRDEHGVEDISNTFKILYATVIDGPFHFEPTILVSALRISTAYDFPNLRNYAIRELEKACLGAIQRIQIAREFDLASWEAPAYSELSKRETPLTQEEAEILGFSAFAMVAQAREEESLRRGKTLGKQEIMKEIKLGHEKIKKKRDEERARKIADLRVKRKAGNAQG</sequence>
<feature type="domain" description="BTB" evidence="2">
    <location>
        <begin position="52"/>
        <end position="123"/>
    </location>
</feature>
<gene>
    <name evidence="3" type="ORF">RDB_LOCUS64509</name>
</gene>
<dbReference type="InterPro" id="IPR000210">
    <property type="entry name" value="BTB/POZ_dom"/>
</dbReference>
<dbReference type="InterPro" id="IPR011333">
    <property type="entry name" value="SKP1/BTB/POZ_sf"/>
</dbReference>
<protein>
    <recommendedName>
        <fullName evidence="2">BTB domain-containing protein</fullName>
    </recommendedName>
</protein>
<organism evidence="3 4">
    <name type="scientific">Rhizoctonia solani</name>
    <dbReference type="NCBI Taxonomy" id="456999"/>
    <lineage>
        <taxon>Eukaryota</taxon>
        <taxon>Fungi</taxon>
        <taxon>Dikarya</taxon>
        <taxon>Basidiomycota</taxon>
        <taxon>Agaricomycotina</taxon>
        <taxon>Agaricomycetes</taxon>
        <taxon>Cantharellales</taxon>
        <taxon>Ceratobasidiaceae</taxon>
        <taxon>Rhizoctonia</taxon>
    </lineage>
</organism>
<dbReference type="AlphaFoldDB" id="A0A8H3BPX0"/>
<evidence type="ECO:0000259" key="2">
    <source>
        <dbReference type="PROSITE" id="PS50097"/>
    </source>
</evidence>
<dbReference type="PROSITE" id="PS50097">
    <property type="entry name" value="BTB"/>
    <property type="match status" value="1"/>
</dbReference>
<feature type="region of interest" description="Disordered" evidence="1">
    <location>
        <begin position="237"/>
        <end position="263"/>
    </location>
</feature>
<accession>A0A8H3BPX0</accession>
<evidence type="ECO:0000313" key="3">
    <source>
        <dbReference type="EMBL" id="CAE6463397.1"/>
    </source>
</evidence>
<dbReference type="EMBL" id="CAJMXA010001560">
    <property type="protein sequence ID" value="CAE6463397.1"/>
    <property type="molecule type" value="Genomic_DNA"/>
</dbReference>
<evidence type="ECO:0000256" key="1">
    <source>
        <dbReference type="SAM" id="MobiDB-lite"/>
    </source>
</evidence>
<proteinExistence type="predicted"/>
<evidence type="ECO:0000313" key="4">
    <source>
        <dbReference type="Proteomes" id="UP000663853"/>
    </source>
</evidence>
<feature type="compositionally biased region" description="Basic residues" evidence="1">
    <location>
        <begin position="254"/>
        <end position="263"/>
    </location>
</feature>
<reference evidence="3" key="1">
    <citation type="submission" date="2021-01" db="EMBL/GenBank/DDBJ databases">
        <authorList>
            <person name="Kaushik A."/>
        </authorList>
    </citation>
    <scope>NUCLEOTIDE SEQUENCE</scope>
    <source>
        <strain evidence="3">AG6-10EEA</strain>
    </source>
</reference>
<feature type="compositionally biased region" description="Basic and acidic residues" evidence="1">
    <location>
        <begin position="237"/>
        <end position="253"/>
    </location>
</feature>
<dbReference type="Proteomes" id="UP000663853">
    <property type="component" value="Unassembled WGS sequence"/>
</dbReference>
<name>A0A8H3BPX0_9AGAM</name>
<comment type="caution">
    <text evidence="3">The sequence shown here is derived from an EMBL/GenBank/DDBJ whole genome shotgun (WGS) entry which is preliminary data.</text>
</comment>
<dbReference type="Gene3D" id="3.30.710.10">
    <property type="entry name" value="Potassium Channel Kv1.1, Chain A"/>
    <property type="match status" value="1"/>
</dbReference>